<dbReference type="Proteomes" id="UP000245288">
    <property type="component" value="Unassembled WGS sequence"/>
</dbReference>
<accession>A0A2V1JU12</accession>
<evidence type="ECO:0000313" key="2">
    <source>
        <dbReference type="Proteomes" id="UP000245288"/>
    </source>
</evidence>
<protein>
    <submittedName>
        <fullName evidence="1">Uncharacterized protein</fullName>
    </submittedName>
</protein>
<name>A0A2V1JU12_EUBRA</name>
<comment type="caution">
    <text evidence="1">The sequence shown here is derived from an EMBL/GenBank/DDBJ whole genome shotgun (WGS) entry which is preliminary data.</text>
</comment>
<organism evidence="1 2">
    <name type="scientific">Eubacterium ramulus</name>
    <dbReference type="NCBI Taxonomy" id="39490"/>
    <lineage>
        <taxon>Bacteria</taxon>
        <taxon>Bacillati</taxon>
        <taxon>Bacillota</taxon>
        <taxon>Clostridia</taxon>
        <taxon>Eubacteriales</taxon>
        <taxon>Eubacteriaceae</taxon>
        <taxon>Eubacterium</taxon>
    </lineage>
</organism>
<keyword evidence="2" id="KW-1185">Reference proteome</keyword>
<evidence type="ECO:0000313" key="1">
    <source>
        <dbReference type="EMBL" id="PWE86721.1"/>
    </source>
</evidence>
<dbReference type="EMBL" id="JRFU01000088">
    <property type="protein sequence ID" value="PWE86721.1"/>
    <property type="molecule type" value="Genomic_DNA"/>
</dbReference>
<sequence length="114" mass="13166">MRKVLLSATLFAILILGGCTKVVSTEKNHVQVKIVDESYEPEDVLQMYTGNGWQTMIESAEYNIFVEYEGEQYRINDKDAYEKYSDKIGEYTNGTLRTKKYDDGLEQYEIIGLD</sequence>
<dbReference type="AlphaFoldDB" id="A0A2V1JU12"/>
<gene>
    <name evidence="1" type="ORF">LG34_08120</name>
</gene>
<dbReference type="PROSITE" id="PS51257">
    <property type="entry name" value="PROKAR_LIPOPROTEIN"/>
    <property type="match status" value="1"/>
</dbReference>
<reference evidence="1 2" key="1">
    <citation type="submission" date="2014-09" db="EMBL/GenBank/DDBJ databases">
        <title>Butyrate-producing bacteria isolated from human gut.</title>
        <authorList>
            <person name="Zhang Q."/>
            <person name="Zhao L."/>
        </authorList>
    </citation>
    <scope>NUCLEOTIDE SEQUENCE [LARGE SCALE GENOMIC DNA]</scope>
    <source>
        <strain evidence="1 2">21</strain>
    </source>
</reference>
<proteinExistence type="predicted"/>
<dbReference type="RefSeq" id="WP_109215565.1">
    <property type="nucleotide sequence ID" value="NZ_JRFU01000088.1"/>
</dbReference>